<dbReference type="GO" id="GO:0031418">
    <property type="term" value="F:L-ascorbic acid binding"/>
    <property type="evidence" value="ECO:0007669"/>
    <property type="project" value="InterPro"/>
</dbReference>
<name>A0A364N2P2_STELY</name>
<sequence>MATANKPVGFKADMKSTHGHESPVEPPAAPSTFKLPDNFLAGPAPNLKKSKIDFKKEGIPRNEKCWAVILDGVLSEEECSMLLKAAEATTDGKWEKAMVNIGGGMQAMYEDTRKCGRIIWDNEDVMEKLWERIQGSVPEIHHLQDWAYVTGPGPARRGETWVMTRLNERGRYLKYTGGEYFKPHCDGTYETPDGKERSYFTLHLYLNDAVGKDGKKQLEGGATTFFDGTLSQRIDVVPKVGRVLLFQHRFLIHSGDDVISGEKFTLRTDIMYMLEDNNLAEEPEGQATVAEGRA</sequence>
<feature type="domain" description="Prolyl 4-hydroxylase alpha subunit" evidence="7">
    <location>
        <begin position="65"/>
        <end position="271"/>
    </location>
</feature>
<keyword evidence="4" id="KW-0560">Oxidoreductase</keyword>
<dbReference type="GO" id="GO:0005506">
    <property type="term" value="F:iron ion binding"/>
    <property type="evidence" value="ECO:0007669"/>
    <property type="project" value="InterPro"/>
</dbReference>
<dbReference type="Gene3D" id="2.60.120.620">
    <property type="entry name" value="q2cbj1_9rhob like domain"/>
    <property type="match status" value="1"/>
</dbReference>
<dbReference type="STRING" id="183478.A0A364N2P2"/>
<dbReference type="InterPro" id="IPR044862">
    <property type="entry name" value="Pro_4_hyd_alph_FE2OG_OXY"/>
</dbReference>
<evidence type="ECO:0000313" key="9">
    <source>
        <dbReference type="Proteomes" id="UP000249619"/>
    </source>
</evidence>
<evidence type="ECO:0000313" key="8">
    <source>
        <dbReference type="EMBL" id="RAR10244.1"/>
    </source>
</evidence>
<accession>A0A364N2P2</accession>
<dbReference type="GO" id="GO:0005783">
    <property type="term" value="C:endoplasmic reticulum"/>
    <property type="evidence" value="ECO:0007669"/>
    <property type="project" value="TreeGrafter"/>
</dbReference>
<evidence type="ECO:0000256" key="3">
    <source>
        <dbReference type="ARBA" id="ARBA00022964"/>
    </source>
</evidence>
<evidence type="ECO:0000256" key="4">
    <source>
        <dbReference type="ARBA" id="ARBA00023002"/>
    </source>
</evidence>
<gene>
    <name evidence="8" type="ORF">DDE83_005109</name>
</gene>
<dbReference type="InterPro" id="IPR006620">
    <property type="entry name" value="Pro_4_hyd_alph"/>
</dbReference>
<dbReference type="EMBL" id="QGDH01000067">
    <property type="protein sequence ID" value="RAR10244.1"/>
    <property type="molecule type" value="Genomic_DNA"/>
</dbReference>
<proteinExistence type="predicted"/>
<evidence type="ECO:0000256" key="1">
    <source>
        <dbReference type="ARBA" id="ARBA00001961"/>
    </source>
</evidence>
<dbReference type="SUPFAM" id="SSF51197">
    <property type="entry name" value="Clavaminate synthase-like"/>
    <property type="match status" value="1"/>
</dbReference>
<dbReference type="SMART" id="SM00702">
    <property type="entry name" value="P4Hc"/>
    <property type="match status" value="1"/>
</dbReference>
<dbReference type="AlphaFoldDB" id="A0A364N2P2"/>
<comment type="caution">
    <text evidence="8">The sequence shown here is derived from an EMBL/GenBank/DDBJ whole genome shotgun (WGS) entry which is preliminary data.</text>
</comment>
<evidence type="ECO:0000256" key="2">
    <source>
        <dbReference type="ARBA" id="ARBA00022723"/>
    </source>
</evidence>
<keyword evidence="9" id="KW-1185">Reference proteome</keyword>
<protein>
    <submittedName>
        <fullName evidence="8">Oxidoreductase domain-containing protein</fullName>
    </submittedName>
</protein>
<keyword evidence="2" id="KW-0479">Metal-binding</keyword>
<dbReference type="OrthoDB" id="69177at2759"/>
<dbReference type="Proteomes" id="UP000249619">
    <property type="component" value="Unassembled WGS sequence"/>
</dbReference>
<dbReference type="PANTHER" id="PTHR10869:SF236">
    <property type="entry name" value="PROLYL 4-HYDROXYLASE ALPHA SUBUNIT DOMAIN-CONTAINING PROTEIN"/>
    <property type="match status" value="1"/>
</dbReference>
<evidence type="ECO:0000256" key="5">
    <source>
        <dbReference type="ARBA" id="ARBA00023004"/>
    </source>
</evidence>
<reference evidence="9" key="1">
    <citation type="submission" date="2018-05" db="EMBL/GenBank/DDBJ databases">
        <title>Draft genome sequence of Stemphylium lycopersici strain CIDEFI 213.</title>
        <authorList>
            <person name="Medina R."/>
            <person name="Franco M.E.E."/>
            <person name="Lucentini C.G."/>
            <person name="Saparrat M.C.N."/>
            <person name="Balatti P.A."/>
        </authorList>
    </citation>
    <scope>NUCLEOTIDE SEQUENCE [LARGE SCALE GENOMIC DNA]</scope>
    <source>
        <strain evidence="9">CIDEFI 213</strain>
    </source>
</reference>
<dbReference type="GO" id="GO:0004656">
    <property type="term" value="F:procollagen-proline 4-dioxygenase activity"/>
    <property type="evidence" value="ECO:0007669"/>
    <property type="project" value="TreeGrafter"/>
</dbReference>
<dbReference type="InterPro" id="IPR045054">
    <property type="entry name" value="P4HA-like"/>
</dbReference>
<evidence type="ECO:0000256" key="6">
    <source>
        <dbReference type="SAM" id="MobiDB-lite"/>
    </source>
</evidence>
<feature type="region of interest" description="Disordered" evidence="6">
    <location>
        <begin position="1"/>
        <end position="30"/>
    </location>
</feature>
<feature type="compositionally biased region" description="Basic and acidic residues" evidence="6">
    <location>
        <begin position="12"/>
        <end position="23"/>
    </location>
</feature>
<organism evidence="8 9">
    <name type="scientific">Stemphylium lycopersici</name>
    <name type="common">Tomato gray leaf spot disease fungus</name>
    <name type="synonym">Thyrospora lycopersici</name>
    <dbReference type="NCBI Taxonomy" id="183478"/>
    <lineage>
        <taxon>Eukaryota</taxon>
        <taxon>Fungi</taxon>
        <taxon>Dikarya</taxon>
        <taxon>Ascomycota</taxon>
        <taxon>Pezizomycotina</taxon>
        <taxon>Dothideomycetes</taxon>
        <taxon>Pleosporomycetidae</taxon>
        <taxon>Pleosporales</taxon>
        <taxon>Pleosporineae</taxon>
        <taxon>Pleosporaceae</taxon>
        <taxon>Stemphylium</taxon>
    </lineage>
</organism>
<dbReference type="Pfam" id="PF13640">
    <property type="entry name" value="2OG-FeII_Oxy_3"/>
    <property type="match status" value="1"/>
</dbReference>
<comment type="cofactor">
    <cofactor evidence="1">
        <name>L-ascorbate</name>
        <dbReference type="ChEBI" id="CHEBI:38290"/>
    </cofactor>
</comment>
<dbReference type="PANTHER" id="PTHR10869">
    <property type="entry name" value="PROLYL 4-HYDROXYLASE ALPHA SUBUNIT"/>
    <property type="match status" value="1"/>
</dbReference>
<keyword evidence="3" id="KW-0223">Dioxygenase</keyword>
<evidence type="ECO:0000259" key="7">
    <source>
        <dbReference type="SMART" id="SM00702"/>
    </source>
</evidence>
<keyword evidence="5" id="KW-0408">Iron</keyword>